<dbReference type="RefSeq" id="WP_015430625.1">
    <property type="nucleotide sequence ID" value="NC_020514.1"/>
</dbReference>
<evidence type="ECO:0000313" key="2">
    <source>
        <dbReference type="EMBL" id="AGH43888.1"/>
    </source>
</evidence>
<evidence type="ECO:0000256" key="1">
    <source>
        <dbReference type="SAM" id="MobiDB-lite"/>
    </source>
</evidence>
<dbReference type="HOGENOM" id="CLU_1359315_0_0_6"/>
<protein>
    <recommendedName>
        <fullName evidence="4">Poly(Hydroxyalkanoate) granule-associated protein</fullName>
    </recommendedName>
</protein>
<dbReference type="AlphaFoldDB" id="M4RMR3"/>
<proteinExistence type="predicted"/>
<evidence type="ECO:0008006" key="4">
    <source>
        <dbReference type="Google" id="ProtNLM"/>
    </source>
</evidence>
<gene>
    <name evidence="2" type="ORF">C427_1779</name>
</gene>
<evidence type="ECO:0000313" key="3">
    <source>
        <dbReference type="Proteomes" id="UP000011864"/>
    </source>
</evidence>
<dbReference type="EMBL" id="CP003837">
    <property type="protein sequence ID" value="AGH43888.1"/>
    <property type="molecule type" value="Genomic_DNA"/>
</dbReference>
<dbReference type="KEGG" id="gps:C427_1779"/>
<organism evidence="2 3">
    <name type="scientific">Paraglaciecola psychrophila 170</name>
    <dbReference type="NCBI Taxonomy" id="1129794"/>
    <lineage>
        <taxon>Bacteria</taxon>
        <taxon>Pseudomonadati</taxon>
        <taxon>Pseudomonadota</taxon>
        <taxon>Gammaproteobacteria</taxon>
        <taxon>Alteromonadales</taxon>
        <taxon>Alteromonadaceae</taxon>
        <taxon>Paraglaciecola</taxon>
    </lineage>
</organism>
<keyword evidence="3" id="KW-1185">Reference proteome</keyword>
<feature type="compositionally biased region" description="Basic and acidic residues" evidence="1">
    <location>
        <begin position="171"/>
        <end position="201"/>
    </location>
</feature>
<dbReference type="Proteomes" id="UP000011864">
    <property type="component" value="Chromosome"/>
</dbReference>
<accession>M4RMR3</accession>
<reference evidence="2 3" key="1">
    <citation type="journal article" date="2013" name="Genome Announc.">
        <title>Complete Genome Sequence of Glaciecola psychrophila Strain 170T.</title>
        <authorList>
            <person name="Yin J."/>
            <person name="Chen J."/>
            <person name="Liu G."/>
            <person name="Yu Y."/>
            <person name="Song L."/>
            <person name="Wang X."/>
            <person name="Qu X."/>
        </authorList>
    </citation>
    <scope>NUCLEOTIDE SEQUENCE [LARGE SCALE GENOMIC DNA]</scope>
    <source>
        <strain evidence="2 3">170</strain>
    </source>
</reference>
<dbReference type="STRING" id="1129794.C427_1779"/>
<dbReference type="PATRIC" id="fig|1129794.4.peg.1764"/>
<feature type="compositionally biased region" description="Low complexity" evidence="1">
    <location>
        <begin position="118"/>
        <end position="170"/>
    </location>
</feature>
<name>M4RMR3_9ALTE</name>
<sequence>MNTAKKTIDLVHKTWLAGVGTYDSGRENAANKFDQLFVDGSAFLNDLLVKGESVETQLQAKIEAKKMLKDKISALRAKLGFGNESRDQQVDMLSQRVDTLIEVVAKLAQQKAAEKKTTTTATKTPAKTATKTAAKATSTKTAVKPAAAKPAAAKPAAAKPAAAKPAVAKLAADKSETAESEAAKPDTVKPAADKPESESED</sequence>
<feature type="region of interest" description="Disordered" evidence="1">
    <location>
        <begin position="112"/>
        <end position="201"/>
    </location>
</feature>
<dbReference type="eggNOG" id="ENOG502ZWIK">
    <property type="taxonomic scope" value="Bacteria"/>
</dbReference>